<dbReference type="Gene3D" id="3.30.160.60">
    <property type="entry name" value="Classic Zinc Finger"/>
    <property type="match status" value="1"/>
</dbReference>
<proteinExistence type="predicted"/>
<evidence type="ECO:0000256" key="9">
    <source>
        <dbReference type="PROSITE-ProRule" id="PRU00024"/>
    </source>
</evidence>
<keyword evidence="2" id="KW-0479">Metal-binding</keyword>
<evidence type="ECO:0000256" key="5">
    <source>
        <dbReference type="ARBA" id="ARBA00022833"/>
    </source>
</evidence>
<dbReference type="InterPro" id="IPR000315">
    <property type="entry name" value="Znf_B-box"/>
</dbReference>
<evidence type="ECO:0000256" key="3">
    <source>
        <dbReference type="ARBA" id="ARBA00022737"/>
    </source>
</evidence>
<gene>
    <name evidence="11" type="ORF">KFK09_018026</name>
</gene>
<keyword evidence="8" id="KW-0539">Nucleus</keyword>
<dbReference type="AlphaFoldDB" id="A0A8T3AUQ8"/>
<dbReference type="InterPro" id="IPR051979">
    <property type="entry name" value="B-box_zinc_finger"/>
</dbReference>
<evidence type="ECO:0000256" key="2">
    <source>
        <dbReference type="ARBA" id="ARBA00022723"/>
    </source>
</evidence>
<name>A0A8T3AUQ8_DENNO</name>
<evidence type="ECO:0000256" key="6">
    <source>
        <dbReference type="ARBA" id="ARBA00023015"/>
    </source>
</evidence>
<comment type="subcellular location">
    <subcellularLocation>
        <location evidence="1">Nucleus</location>
    </subcellularLocation>
</comment>
<dbReference type="EMBL" id="JAGYWB010000013">
    <property type="protein sequence ID" value="KAI0499818.1"/>
    <property type="molecule type" value="Genomic_DNA"/>
</dbReference>
<keyword evidence="4 9" id="KW-0863">Zinc-finger</keyword>
<comment type="caution">
    <text evidence="11">The sequence shown here is derived from an EMBL/GenBank/DDBJ whole genome shotgun (WGS) entry which is preliminary data.</text>
</comment>
<evidence type="ECO:0000313" key="11">
    <source>
        <dbReference type="EMBL" id="KAI0499818.1"/>
    </source>
</evidence>
<keyword evidence="3" id="KW-0677">Repeat</keyword>
<dbReference type="Proteomes" id="UP000829196">
    <property type="component" value="Unassembled WGS sequence"/>
</dbReference>
<evidence type="ECO:0000313" key="12">
    <source>
        <dbReference type="Proteomes" id="UP000829196"/>
    </source>
</evidence>
<evidence type="ECO:0000256" key="1">
    <source>
        <dbReference type="ARBA" id="ARBA00004123"/>
    </source>
</evidence>
<sequence>MKIQCDVCGLEAASVLCCADEAALCLGCDHRVHSANKLASKHRRVSLLHPSSKTLPPCDICKGRRGFVFCQDDRAILCKDCDLPIHSANTNTRKHKRFLLSGIRLSTAPVTSASTYSSLPASETEMVSSSFTASSRVSEEDTVCSSHSTATKTANNNSGGSTISDYLMNMLPGWRVDDFLLDDAAAAGNLTGYNLISDPVVETETAGSSGGAWACPGGAVTKMEDIPAWATPFPAAQATAMAQEGLYPLPDSMERGPSGWNEEASMVPQLQFQHKSKKRSVASLWY</sequence>
<evidence type="ECO:0000259" key="10">
    <source>
        <dbReference type="PROSITE" id="PS50119"/>
    </source>
</evidence>
<feature type="domain" description="B box-type" evidence="10">
    <location>
        <begin position="1"/>
        <end position="47"/>
    </location>
</feature>
<feature type="domain" description="B box-type" evidence="10">
    <location>
        <begin position="53"/>
        <end position="100"/>
    </location>
</feature>
<keyword evidence="5" id="KW-0862">Zinc</keyword>
<keyword evidence="6" id="KW-0805">Transcription regulation</keyword>
<reference evidence="11" key="1">
    <citation type="journal article" date="2022" name="Front. Genet.">
        <title>Chromosome-Scale Assembly of the Dendrobium nobile Genome Provides Insights Into the Molecular Mechanism of the Biosynthesis of the Medicinal Active Ingredient of Dendrobium.</title>
        <authorList>
            <person name="Xu Q."/>
            <person name="Niu S.-C."/>
            <person name="Li K.-L."/>
            <person name="Zheng P.-J."/>
            <person name="Zhang X.-J."/>
            <person name="Jia Y."/>
            <person name="Liu Y."/>
            <person name="Niu Y.-X."/>
            <person name="Yu L.-H."/>
            <person name="Chen D.-F."/>
            <person name="Zhang G.-Q."/>
        </authorList>
    </citation>
    <scope>NUCLEOTIDE SEQUENCE</scope>
    <source>
        <tissue evidence="11">Leaf</tissue>
    </source>
</reference>
<dbReference type="SMR" id="A0A8T3AUQ8"/>
<dbReference type="PANTHER" id="PTHR31832:SF52">
    <property type="entry name" value="B-BOX ZINC FINGER PROTEIN 21"/>
    <property type="match status" value="1"/>
</dbReference>
<dbReference type="Pfam" id="PF00643">
    <property type="entry name" value="zf-B_box"/>
    <property type="match status" value="1"/>
</dbReference>
<accession>A0A8T3AUQ8</accession>
<evidence type="ECO:0000256" key="8">
    <source>
        <dbReference type="ARBA" id="ARBA00023242"/>
    </source>
</evidence>
<dbReference type="GO" id="GO:0005634">
    <property type="term" value="C:nucleus"/>
    <property type="evidence" value="ECO:0007669"/>
    <property type="project" value="UniProtKB-SubCell"/>
</dbReference>
<dbReference type="OrthoDB" id="153872at2759"/>
<evidence type="ECO:0000256" key="4">
    <source>
        <dbReference type="ARBA" id="ARBA00022771"/>
    </source>
</evidence>
<keyword evidence="7" id="KW-0804">Transcription</keyword>
<protein>
    <recommendedName>
        <fullName evidence="10">B box-type domain-containing protein</fullName>
    </recommendedName>
</protein>
<dbReference type="GO" id="GO:0006355">
    <property type="term" value="P:regulation of DNA-templated transcription"/>
    <property type="evidence" value="ECO:0007669"/>
    <property type="project" value="TreeGrafter"/>
</dbReference>
<dbReference type="PANTHER" id="PTHR31832">
    <property type="entry name" value="B-BOX ZINC FINGER PROTEIN 22"/>
    <property type="match status" value="1"/>
</dbReference>
<evidence type="ECO:0000256" key="7">
    <source>
        <dbReference type="ARBA" id="ARBA00023163"/>
    </source>
</evidence>
<dbReference type="GO" id="GO:0009640">
    <property type="term" value="P:photomorphogenesis"/>
    <property type="evidence" value="ECO:0007669"/>
    <property type="project" value="TreeGrafter"/>
</dbReference>
<dbReference type="GO" id="GO:0008270">
    <property type="term" value="F:zinc ion binding"/>
    <property type="evidence" value="ECO:0007669"/>
    <property type="project" value="UniProtKB-KW"/>
</dbReference>
<organism evidence="11 12">
    <name type="scientific">Dendrobium nobile</name>
    <name type="common">Orchid</name>
    <dbReference type="NCBI Taxonomy" id="94219"/>
    <lineage>
        <taxon>Eukaryota</taxon>
        <taxon>Viridiplantae</taxon>
        <taxon>Streptophyta</taxon>
        <taxon>Embryophyta</taxon>
        <taxon>Tracheophyta</taxon>
        <taxon>Spermatophyta</taxon>
        <taxon>Magnoliopsida</taxon>
        <taxon>Liliopsida</taxon>
        <taxon>Asparagales</taxon>
        <taxon>Orchidaceae</taxon>
        <taxon>Epidendroideae</taxon>
        <taxon>Malaxideae</taxon>
        <taxon>Dendrobiinae</taxon>
        <taxon>Dendrobium</taxon>
    </lineage>
</organism>
<dbReference type="InterPro" id="IPR049808">
    <property type="entry name" value="CONSTANS-like_Bbox1"/>
</dbReference>
<dbReference type="SMART" id="SM00336">
    <property type="entry name" value="BBOX"/>
    <property type="match status" value="2"/>
</dbReference>
<dbReference type="CDD" id="cd19821">
    <property type="entry name" value="Bbox1_BBX-like"/>
    <property type="match status" value="2"/>
</dbReference>
<keyword evidence="12" id="KW-1185">Reference proteome</keyword>
<dbReference type="PROSITE" id="PS50119">
    <property type="entry name" value="ZF_BBOX"/>
    <property type="match status" value="2"/>
</dbReference>